<dbReference type="RefSeq" id="WP_143388222.1">
    <property type="nucleotide sequence ID" value="NZ_VJZL01000021.1"/>
</dbReference>
<dbReference type="Proteomes" id="UP000318669">
    <property type="component" value="Unassembled WGS sequence"/>
</dbReference>
<sequence length="77" mass="8942">MFYISEIKNTTPSEFKTELQKIVYATLHQLGISYKRVHTDKAISMEDSLLINEKLDMQNGKNAFPVQSTKKQIFTFL</sequence>
<dbReference type="AlphaFoldDB" id="A0A553BIW7"/>
<name>A0A553BIW7_9FLAO</name>
<reference evidence="3 4" key="1">
    <citation type="submission" date="2019-07" db="EMBL/GenBank/DDBJ databases">
        <title>Novel species of Flavobacterium.</title>
        <authorList>
            <person name="Liu Q."/>
            <person name="Xin Y.-H."/>
        </authorList>
    </citation>
    <scope>NUCLEOTIDE SEQUENCE [LARGE SCALE GENOMIC DNA]</scope>
    <source>
        <strain evidence="1 3">GSP39</strain>
        <strain evidence="2 4">GSR22</strain>
    </source>
</reference>
<evidence type="ECO:0000313" key="3">
    <source>
        <dbReference type="Proteomes" id="UP000318528"/>
    </source>
</evidence>
<evidence type="ECO:0000313" key="4">
    <source>
        <dbReference type="Proteomes" id="UP000318669"/>
    </source>
</evidence>
<proteinExistence type="predicted"/>
<dbReference type="EMBL" id="VJZL01000021">
    <property type="protein sequence ID" value="TRX08185.1"/>
    <property type="molecule type" value="Genomic_DNA"/>
</dbReference>
<evidence type="ECO:0000313" key="1">
    <source>
        <dbReference type="EMBL" id="TRX04820.1"/>
    </source>
</evidence>
<dbReference type="EMBL" id="VJZN01000023">
    <property type="protein sequence ID" value="TRX04820.1"/>
    <property type="molecule type" value="Genomic_DNA"/>
</dbReference>
<dbReference type="Proteomes" id="UP000318528">
    <property type="component" value="Unassembled WGS sequence"/>
</dbReference>
<accession>A0A553BIW7</accession>
<protein>
    <submittedName>
        <fullName evidence="2">Uncharacterized protein</fullName>
    </submittedName>
</protein>
<evidence type="ECO:0000313" key="2">
    <source>
        <dbReference type="EMBL" id="TRX08185.1"/>
    </source>
</evidence>
<keyword evidence="3" id="KW-1185">Reference proteome</keyword>
<dbReference type="OrthoDB" id="9798587at2"/>
<gene>
    <name evidence="2" type="ORF">FNW11_11755</name>
    <name evidence="1" type="ORF">FNW12_12840</name>
</gene>
<organism evidence="2 4">
    <name type="scientific">Flavobacterium gawalongense</name>
    <dbReference type="NCBI Taxonomy" id="2594432"/>
    <lineage>
        <taxon>Bacteria</taxon>
        <taxon>Pseudomonadati</taxon>
        <taxon>Bacteroidota</taxon>
        <taxon>Flavobacteriia</taxon>
        <taxon>Flavobacteriales</taxon>
        <taxon>Flavobacteriaceae</taxon>
        <taxon>Flavobacterium</taxon>
    </lineage>
</organism>
<comment type="caution">
    <text evidence="2">The sequence shown here is derived from an EMBL/GenBank/DDBJ whole genome shotgun (WGS) entry which is preliminary data.</text>
</comment>